<dbReference type="InterPro" id="IPR011009">
    <property type="entry name" value="Kinase-like_dom_sf"/>
</dbReference>
<dbReference type="EMBL" id="KZ819297">
    <property type="protein sequence ID" value="PWN96842.1"/>
    <property type="molecule type" value="Genomic_DNA"/>
</dbReference>
<evidence type="ECO:0000259" key="11">
    <source>
        <dbReference type="PROSITE" id="PS50011"/>
    </source>
</evidence>
<accession>A0A316Z7B4</accession>
<feature type="compositionally biased region" description="Low complexity" evidence="10">
    <location>
        <begin position="1505"/>
        <end position="1519"/>
    </location>
</feature>
<feature type="region of interest" description="Disordered" evidence="10">
    <location>
        <begin position="581"/>
        <end position="713"/>
    </location>
</feature>
<dbReference type="SUPFAM" id="SSF50729">
    <property type="entry name" value="PH domain-like"/>
    <property type="match status" value="1"/>
</dbReference>
<feature type="compositionally biased region" description="Low complexity" evidence="10">
    <location>
        <begin position="689"/>
        <end position="706"/>
    </location>
</feature>
<dbReference type="PROSITE" id="PS00108">
    <property type="entry name" value="PROTEIN_KINASE_ST"/>
    <property type="match status" value="1"/>
</dbReference>
<evidence type="ECO:0000256" key="4">
    <source>
        <dbReference type="ARBA" id="ARBA00022679"/>
    </source>
</evidence>
<feature type="compositionally biased region" description="Polar residues" evidence="10">
    <location>
        <begin position="992"/>
        <end position="1006"/>
    </location>
</feature>
<feature type="compositionally biased region" description="Polar residues" evidence="10">
    <location>
        <begin position="836"/>
        <end position="855"/>
    </location>
</feature>
<dbReference type="InterPro" id="IPR039046">
    <property type="entry name" value="PDPK1"/>
</dbReference>
<comment type="catalytic activity">
    <reaction evidence="8">
        <text>L-threonyl-[protein] + ATP = O-phospho-L-threonyl-[protein] + ADP + H(+)</text>
        <dbReference type="Rhea" id="RHEA:46608"/>
        <dbReference type="Rhea" id="RHEA-COMP:11060"/>
        <dbReference type="Rhea" id="RHEA-COMP:11605"/>
        <dbReference type="ChEBI" id="CHEBI:15378"/>
        <dbReference type="ChEBI" id="CHEBI:30013"/>
        <dbReference type="ChEBI" id="CHEBI:30616"/>
        <dbReference type="ChEBI" id="CHEBI:61977"/>
        <dbReference type="ChEBI" id="CHEBI:456216"/>
        <dbReference type="EC" id="2.7.11.1"/>
    </reaction>
</comment>
<dbReference type="Proteomes" id="UP000245946">
    <property type="component" value="Unassembled WGS sequence"/>
</dbReference>
<feature type="region of interest" description="Disordered" evidence="10">
    <location>
        <begin position="520"/>
        <end position="567"/>
    </location>
</feature>
<evidence type="ECO:0000256" key="2">
    <source>
        <dbReference type="ARBA" id="ARBA00012513"/>
    </source>
</evidence>
<gene>
    <name evidence="12" type="ORF">FA09DRAFT_361575</name>
</gene>
<feature type="region of interest" description="Disordered" evidence="10">
    <location>
        <begin position="1356"/>
        <end position="1375"/>
    </location>
</feature>
<proteinExistence type="inferred from homology"/>
<feature type="region of interest" description="Disordered" evidence="10">
    <location>
        <begin position="1505"/>
        <end position="1531"/>
    </location>
</feature>
<evidence type="ECO:0000256" key="8">
    <source>
        <dbReference type="ARBA" id="ARBA00047899"/>
    </source>
</evidence>
<dbReference type="InterPro" id="IPR000719">
    <property type="entry name" value="Prot_kinase_dom"/>
</dbReference>
<dbReference type="PROSITE" id="PS50011">
    <property type="entry name" value="PROTEIN_KINASE_DOM"/>
    <property type="match status" value="1"/>
</dbReference>
<evidence type="ECO:0000256" key="3">
    <source>
        <dbReference type="ARBA" id="ARBA00022527"/>
    </source>
</evidence>
<reference evidence="12 13" key="1">
    <citation type="journal article" date="2018" name="Mol. Biol. Evol.">
        <title>Broad Genomic Sampling Reveals a Smut Pathogenic Ancestry of the Fungal Clade Ustilaginomycotina.</title>
        <authorList>
            <person name="Kijpornyongpan T."/>
            <person name="Mondo S.J."/>
            <person name="Barry K."/>
            <person name="Sandor L."/>
            <person name="Lee J."/>
            <person name="Lipzen A."/>
            <person name="Pangilinan J."/>
            <person name="LaButti K."/>
            <person name="Hainaut M."/>
            <person name="Henrissat B."/>
            <person name="Grigoriev I.V."/>
            <person name="Spatafora J.W."/>
            <person name="Aime M.C."/>
        </authorList>
    </citation>
    <scope>NUCLEOTIDE SEQUENCE [LARGE SCALE GENOMIC DNA]</scope>
    <source>
        <strain evidence="12 13">MCA 4186</strain>
    </source>
</reference>
<feature type="region of interest" description="Disordered" evidence="10">
    <location>
        <begin position="1"/>
        <end position="288"/>
    </location>
</feature>
<feature type="compositionally biased region" description="Low complexity" evidence="10">
    <location>
        <begin position="595"/>
        <end position="613"/>
    </location>
</feature>
<feature type="compositionally biased region" description="Polar residues" evidence="10">
    <location>
        <begin position="912"/>
        <end position="930"/>
    </location>
</feature>
<feature type="compositionally biased region" description="Low complexity" evidence="10">
    <location>
        <begin position="1"/>
        <end position="40"/>
    </location>
</feature>
<feature type="region of interest" description="Disordered" evidence="10">
    <location>
        <begin position="1387"/>
        <end position="1459"/>
    </location>
</feature>
<feature type="region of interest" description="Disordered" evidence="10">
    <location>
        <begin position="1605"/>
        <end position="1652"/>
    </location>
</feature>
<evidence type="ECO:0000256" key="1">
    <source>
        <dbReference type="ARBA" id="ARBA00010006"/>
    </source>
</evidence>
<keyword evidence="13" id="KW-1185">Reference proteome</keyword>
<dbReference type="SMART" id="SM00220">
    <property type="entry name" value="S_TKc"/>
    <property type="match status" value="1"/>
</dbReference>
<feature type="region of interest" description="Disordered" evidence="10">
    <location>
        <begin position="728"/>
        <end position="1024"/>
    </location>
</feature>
<feature type="compositionally biased region" description="Polar residues" evidence="10">
    <location>
        <begin position="617"/>
        <end position="626"/>
    </location>
</feature>
<feature type="compositionally biased region" description="Polar residues" evidence="10">
    <location>
        <begin position="1623"/>
        <end position="1638"/>
    </location>
</feature>
<dbReference type="OrthoDB" id="347657at2759"/>
<feature type="compositionally biased region" description="Low complexity" evidence="10">
    <location>
        <begin position="540"/>
        <end position="562"/>
    </location>
</feature>
<dbReference type="FunFam" id="1.10.510.10:FF:000534">
    <property type="entry name" value="Serine/threonine-protein kinase PKH2"/>
    <property type="match status" value="1"/>
</dbReference>
<evidence type="ECO:0000256" key="5">
    <source>
        <dbReference type="ARBA" id="ARBA00022741"/>
    </source>
</evidence>
<evidence type="ECO:0000313" key="13">
    <source>
        <dbReference type="Proteomes" id="UP000245946"/>
    </source>
</evidence>
<organism evidence="12 13">
    <name type="scientific">Tilletiopsis washingtonensis</name>
    <dbReference type="NCBI Taxonomy" id="58919"/>
    <lineage>
        <taxon>Eukaryota</taxon>
        <taxon>Fungi</taxon>
        <taxon>Dikarya</taxon>
        <taxon>Basidiomycota</taxon>
        <taxon>Ustilaginomycotina</taxon>
        <taxon>Exobasidiomycetes</taxon>
        <taxon>Entylomatales</taxon>
        <taxon>Entylomatales incertae sedis</taxon>
        <taxon>Tilletiopsis</taxon>
    </lineage>
</organism>
<evidence type="ECO:0000256" key="7">
    <source>
        <dbReference type="ARBA" id="ARBA00022840"/>
    </source>
</evidence>
<feature type="compositionally biased region" description="Low complexity" evidence="10">
    <location>
        <begin position="268"/>
        <end position="280"/>
    </location>
</feature>
<dbReference type="SUPFAM" id="SSF56112">
    <property type="entry name" value="Protein kinase-like (PK-like)"/>
    <property type="match status" value="1"/>
</dbReference>
<feature type="compositionally biased region" description="Polar residues" evidence="10">
    <location>
        <begin position="1520"/>
        <end position="1531"/>
    </location>
</feature>
<dbReference type="GO" id="GO:0005524">
    <property type="term" value="F:ATP binding"/>
    <property type="evidence" value="ECO:0007669"/>
    <property type="project" value="UniProtKB-KW"/>
</dbReference>
<keyword evidence="6" id="KW-0418">Kinase</keyword>
<feature type="compositionally biased region" description="Low complexity" evidence="10">
    <location>
        <begin position="728"/>
        <end position="743"/>
    </location>
</feature>
<evidence type="ECO:0000256" key="9">
    <source>
        <dbReference type="ARBA" id="ARBA00048679"/>
    </source>
</evidence>
<feature type="compositionally biased region" description="Polar residues" evidence="10">
    <location>
        <begin position="666"/>
        <end position="675"/>
    </location>
</feature>
<feature type="compositionally biased region" description="Low complexity" evidence="10">
    <location>
        <begin position="207"/>
        <end position="223"/>
    </location>
</feature>
<dbReference type="Gene3D" id="3.30.200.20">
    <property type="entry name" value="Phosphorylase Kinase, domain 1"/>
    <property type="match status" value="1"/>
</dbReference>
<dbReference type="GeneID" id="37272918"/>
<feature type="compositionally biased region" description="Low complexity" evidence="10">
    <location>
        <begin position="166"/>
        <end position="189"/>
    </location>
</feature>
<feature type="compositionally biased region" description="Low complexity" evidence="10">
    <location>
        <begin position="795"/>
        <end position="819"/>
    </location>
</feature>
<evidence type="ECO:0000256" key="6">
    <source>
        <dbReference type="ARBA" id="ARBA00022777"/>
    </source>
</evidence>
<dbReference type="PANTHER" id="PTHR24356">
    <property type="entry name" value="SERINE/THREONINE-PROTEIN KINASE"/>
    <property type="match status" value="1"/>
</dbReference>
<name>A0A316Z7B4_9BASI</name>
<feature type="region of interest" description="Disordered" evidence="10">
    <location>
        <begin position="381"/>
        <end position="402"/>
    </location>
</feature>
<feature type="compositionally biased region" description="Low complexity" evidence="10">
    <location>
        <begin position="1605"/>
        <end position="1614"/>
    </location>
</feature>
<feature type="compositionally biased region" description="Low complexity" evidence="10">
    <location>
        <begin position="950"/>
        <end position="979"/>
    </location>
</feature>
<sequence length="1728" mass="176083">MSSLSPLSPAPSSDAAAGHSDSPPASASASTHSLALATALQRAGLPEASRNRAGLLSRAPSESDPHLPGGSRHSQHEEHLLLYDEEDGYTDGSGRDEDLPRRFAQSAQQQAGTASASTSSSPQTPLAAALGPRAQRGDAEPGGGRRSSSATGSRLAELHARSSSTGDSAESSLHSGSGYSGGPSSSSGSARGGAGDTAAPTPHSGRSSFSVPSAPTSAASSISGGHRGDGRAGSSARVWAQQASSSRSGHRSGDVSEDGGASLGRAKSVSSVSSVNSTSSIEALPFRAAPLGNTRVGFGGYGGMGGSRNGGMGSGGGGGGGWPTRRDADAAAMPVFSSPNNDTTPRAGGGSAVFDASMSPLTRARILPKAPSDAWLYRNAPGMGGGRDGRPIPGSAPPPQAQSIAAEHLRHLQAAGAGGSGGFLGDGSGSMPSTSPTRTRAGAAIRSKLARSAGKLGLKPLTSMPLGAVAPASLPIGTAVPFSPGALGVEEDYPLQPLLADMSGLGLGDVGVRTSSVTNAPLVVPKHPPGPPGTGPLPSPGLTGAAASNGGSPGFLLSGPSPRVSPHALERDEDVLSRRGAAIGVPSPPGSTVDSSALSTTASPRATSPSPAAQVARTGSPNLVGTSSSRRPSSSNVHSLLAAVGGNASGAFSSSSRGSSSSMLSQGPTPAQQVQLDAEAGIARAPAEPSGDTPGPSPVSPSSSPVYQPQRGSGVFLTAAARAARFGGLASNNPSAPSSRAASDYGGKGEASAASSSAGNSGGSAPPIVQSAARRPRLLRALTSEGAMSHHSRSSEGSSEPESPNSLSPVSPGGASGAAPPRPRSWRRGGKGSDEPGSTSRFRSALANTLGTRSPSPRLPASPEVPHESLDGVSRAPLNPFAAPRITPTLDEGPLGEPLQGSPRTAPHRPSLQPSYPSTAVSLNSTSTAAISMRAPQRVVASQVEPPTFALDSPSLSTPASSLAPPSSLAQAGAPSLSPTREVTSPMPESAASPSDQATVLPSSVETAVPLPPPAAAAAPSRTARGRDDFEFGEVLGEGSYSTVIEAWDLLSAPRALDAPKPLSANAAIAGAGSAARSAAARNEGRKAYAVKVLDKVHILKEKKQKYVSVEKEALSLLLRHPGVITLFWTFQDRDSLYFVLELAPNGELLSFIKRFGSFDSASARHYAAQLVDTIASMHAVGVVHRDIKPENVLLDGNMRIKVADFGSAKITRKKSGAAAAAPTTVPSEAEPQRASSFVGTAEYVSPELLTEKAATEASDWWAFGCVLYQMIAGRPPFKGPNEYQTFQRIIRRDFDYPDAFPADARELVDRLLVLDPMQRLGTGAEGVAEIKAHPFFKGVDWARLWTLEVPPISTGIFQRPRPAAAPEGSTPFDRFGRDAWVEDALASSDEDGDEASGDVSLSGDASHDEASLPPSSAASQARGGAEADDDDSSSSDGPPAPRRRGLSQNGGTGSRRGSHILRVAASIAGIADSARGRSASQQQQQAALGRPVALRHLQNRFSTASMNTSSSSLNNNASEFDTPSGGSRTPAAQLQATSWAALLLPHEALLYACPITQRKAGAFRSTSKRRQLLLTDFPRLLCVKETQDQLLVKSEVILGIPTAASSAASRTASPQHEARNSLRPQTSQDMLRQTSAGPTLGGAETSEPLAASPRLRAVRRDSLPAAASPQLAAGVLDRAPNFMTGIEAKGTRGFVVHTPARSYTYEDPGGDASYWLRSITAAAARGR</sequence>
<dbReference type="Gene3D" id="1.10.510.10">
    <property type="entry name" value="Transferase(Phosphotransferase) domain 1"/>
    <property type="match status" value="1"/>
</dbReference>
<evidence type="ECO:0000256" key="10">
    <source>
        <dbReference type="SAM" id="MobiDB-lite"/>
    </source>
</evidence>
<keyword evidence="3" id="KW-0723">Serine/threonine-protein kinase</keyword>
<dbReference type="InterPro" id="IPR050236">
    <property type="entry name" value="Ser_Thr_kinase_AGC"/>
</dbReference>
<dbReference type="Gene3D" id="2.30.29.30">
    <property type="entry name" value="Pleckstrin-homology domain (PH domain)/Phosphotyrosine-binding domain (PTB)"/>
    <property type="match status" value="1"/>
</dbReference>
<comment type="catalytic activity">
    <reaction evidence="9">
        <text>L-seryl-[protein] + ATP = O-phospho-L-seryl-[protein] + ADP + H(+)</text>
        <dbReference type="Rhea" id="RHEA:17989"/>
        <dbReference type="Rhea" id="RHEA-COMP:9863"/>
        <dbReference type="Rhea" id="RHEA-COMP:11604"/>
        <dbReference type="ChEBI" id="CHEBI:15378"/>
        <dbReference type="ChEBI" id="CHEBI:29999"/>
        <dbReference type="ChEBI" id="CHEBI:30616"/>
        <dbReference type="ChEBI" id="CHEBI:83421"/>
        <dbReference type="ChEBI" id="CHEBI:456216"/>
        <dbReference type="EC" id="2.7.11.1"/>
    </reaction>
</comment>
<feature type="compositionally biased region" description="Low complexity" evidence="10">
    <location>
        <begin position="642"/>
        <end position="665"/>
    </location>
</feature>
<feature type="region of interest" description="Disordered" evidence="10">
    <location>
        <begin position="415"/>
        <end position="443"/>
    </location>
</feature>
<dbReference type="InterPro" id="IPR008271">
    <property type="entry name" value="Ser/Thr_kinase_AS"/>
</dbReference>
<dbReference type="RefSeq" id="XP_025597121.1">
    <property type="nucleotide sequence ID" value="XM_025745374.1"/>
</dbReference>
<dbReference type="CDD" id="cd05581">
    <property type="entry name" value="STKc_PDK1"/>
    <property type="match status" value="1"/>
</dbReference>
<dbReference type="PANTHER" id="PTHR24356:SF163">
    <property type="entry name" value="3-PHOSPHOINOSITIDE-DEPENDENT PROTEIN KINASE 1-RELATED"/>
    <property type="match status" value="1"/>
</dbReference>
<feature type="domain" description="Protein kinase" evidence="11">
    <location>
        <begin position="1030"/>
        <end position="1337"/>
    </location>
</feature>
<feature type="compositionally biased region" description="Low complexity" evidence="10">
    <location>
        <begin position="104"/>
        <end position="130"/>
    </location>
</feature>
<dbReference type="GO" id="GO:0035556">
    <property type="term" value="P:intracellular signal transduction"/>
    <property type="evidence" value="ECO:0007669"/>
    <property type="project" value="TreeGrafter"/>
</dbReference>
<dbReference type="EC" id="2.7.11.1" evidence="2"/>
<feature type="compositionally biased region" description="Gly residues" evidence="10">
    <location>
        <begin position="416"/>
        <end position="428"/>
    </location>
</feature>
<keyword evidence="7" id="KW-0067">ATP-binding</keyword>
<feature type="compositionally biased region" description="Pro residues" evidence="10">
    <location>
        <begin position="526"/>
        <end position="539"/>
    </location>
</feature>
<dbReference type="Pfam" id="PF00069">
    <property type="entry name" value="Pkinase"/>
    <property type="match status" value="1"/>
</dbReference>
<dbReference type="GO" id="GO:0004674">
    <property type="term" value="F:protein serine/threonine kinase activity"/>
    <property type="evidence" value="ECO:0007669"/>
    <property type="project" value="UniProtKB-KW"/>
</dbReference>
<feature type="compositionally biased region" description="Low complexity" evidence="10">
    <location>
        <begin position="750"/>
        <end position="765"/>
    </location>
</feature>
<evidence type="ECO:0000313" key="12">
    <source>
        <dbReference type="EMBL" id="PWN96842.1"/>
    </source>
</evidence>
<dbReference type="InterPro" id="IPR011993">
    <property type="entry name" value="PH-like_dom_sf"/>
</dbReference>
<keyword evidence="4" id="KW-0808">Transferase</keyword>
<dbReference type="STRING" id="58919.A0A316Z7B4"/>
<keyword evidence="5" id="KW-0547">Nucleotide-binding</keyword>
<protein>
    <recommendedName>
        <fullName evidence="2">non-specific serine/threonine protein kinase</fullName>
        <ecNumber evidence="2">2.7.11.1</ecNumber>
    </recommendedName>
</protein>
<feature type="compositionally biased region" description="Low complexity" evidence="10">
    <location>
        <begin position="1412"/>
        <end position="1425"/>
    </location>
</feature>
<comment type="similarity">
    <text evidence="1">Belongs to the protein kinase superfamily. AGC Ser/Thr protein kinase family. PDPK1 subfamily.</text>
</comment>